<dbReference type="InterPro" id="IPR036390">
    <property type="entry name" value="WH_DNA-bd_sf"/>
</dbReference>
<dbReference type="Pfam" id="PF08279">
    <property type="entry name" value="HTH_11"/>
    <property type="match status" value="1"/>
</dbReference>
<dbReference type="EMBL" id="JACJVQ010000026">
    <property type="protein sequence ID" value="MBB6637939.1"/>
    <property type="molecule type" value="Genomic_DNA"/>
</dbReference>
<dbReference type="Gene3D" id="1.10.10.10">
    <property type="entry name" value="Winged helix-like DNA-binding domain superfamily/Winged helix DNA-binding domain"/>
    <property type="match status" value="1"/>
</dbReference>
<gene>
    <name evidence="4" type="ORF">H7B67_27745</name>
</gene>
<keyword evidence="1" id="KW-0805">Transcription regulation</keyword>
<dbReference type="PANTHER" id="PTHR34580:SF1">
    <property type="entry name" value="PROTEIN PAFC"/>
    <property type="match status" value="1"/>
</dbReference>
<evidence type="ECO:0000313" key="5">
    <source>
        <dbReference type="Proteomes" id="UP000535838"/>
    </source>
</evidence>
<evidence type="ECO:0000259" key="3">
    <source>
        <dbReference type="PROSITE" id="PS51000"/>
    </source>
</evidence>
<dbReference type="InterPro" id="IPR036388">
    <property type="entry name" value="WH-like_DNA-bd_sf"/>
</dbReference>
<evidence type="ECO:0000313" key="4">
    <source>
        <dbReference type="EMBL" id="MBB6637939.1"/>
    </source>
</evidence>
<dbReference type="InterPro" id="IPR001034">
    <property type="entry name" value="DeoR_HTH"/>
</dbReference>
<feature type="domain" description="HTH deoR-type" evidence="3">
    <location>
        <begin position="2"/>
        <end position="57"/>
    </location>
</feature>
<comment type="caution">
    <text evidence="4">The sequence shown here is derived from an EMBL/GenBank/DDBJ whole genome shotgun (WGS) entry which is preliminary data.</text>
</comment>
<dbReference type="PROSITE" id="PS52050">
    <property type="entry name" value="WYL"/>
    <property type="match status" value="1"/>
</dbReference>
<dbReference type="Pfam" id="PF13280">
    <property type="entry name" value="WYL"/>
    <property type="match status" value="1"/>
</dbReference>
<dbReference type="InterPro" id="IPR057727">
    <property type="entry name" value="WCX_dom"/>
</dbReference>
<dbReference type="Pfam" id="PF25583">
    <property type="entry name" value="WCX"/>
    <property type="match status" value="1"/>
</dbReference>
<dbReference type="PIRSF" id="PIRSF016838">
    <property type="entry name" value="PafC"/>
    <property type="match status" value="1"/>
</dbReference>
<dbReference type="RefSeq" id="WP_185123149.1">
    <property type="nucleotide sequence ID" value="NZ_JACJVQ010000026.1"/>
</dbReference>
<proteinExistence type="predicted"/>
<dbReference type="InterPro" id="IPR013196">
    <property type="entry name" value="HTH_11"/>
</dbReference>
<dbReference type="GO" id="GO:0003700">
    <property type="term" value="F:DNA-binding transcription factor activity"/>
    <property type="evidence" value="ECO:0007669"/>
    <property type="project" value="InterPro"/>
</dbReference>
<protein>
    <submittedName>
        <fullName evidence="4">YafY family transcriptional regulator</fullName>
    </submittedName>
</protein>
<dbReference type="PANTHER" id="PTHR34580">
    <property type="match status" value="1"/>
</dbReference>
<dbReference type="InterPro" id="IPR026881">
    <property type="entry name" value="WYL_dom"/>
</dbReference>
<sequence length="352" mass="39448">MRADRLLAILLILQTNGKATVRELAERLEVSERTIQRDMEALCVSGIPLSAERGANGGWTLPEGYRTKLTGLTSDEIQALLVLQTSSIVRELAMEGAGSSALSKLLSALPVATRTEAEWIRQRLHIDVQGWHEPRSYSPYLPVVQQAVWEERKLRLRYDSAAEGKREADQIVCPWGLVAKLNTWYFVASPEVPEAPESSSGEEGLRTYRVSRLLDAELLDERFEVPEGFDLARWWERSTARFKESLPWYPSVVRIRTEAWKRFAGERYVRIRRHSLGEDGWVEAEADFHTLNSAHDLLLGYGSSALAVRPEELAEAIRRTVAGLSRMYGLPEGGAGSAPYGVGVSERRGEEA</sequence>
<accession>A0A841T4M3</accession>
<dbReference type="InterPro" id="IPR051534">
    <property type="entry name" value="CBASS_pafABC_assoc_protein"/>
</dbReference>
<dbReference type="InterPro" id="IPR028349">
    <property type="entry name" value="PafC-like"/>
</dbReference>
<dbReference type="Proteomes" id="UP000535838">
    <property type="component" value="Unassembled WGS sequence"/>
</dbReference>
<keyword evidence="2" id="KW-0804">Transcription</keyword>
<reference evidence="4 5" key="1">
    <citation type="submission" date="2020-08" db="EMBL/GenBank/DDBJ databases">
        <title>Cohnella phylogeny.</title>
        <authorList>
            <person name="Dunlap C."/>
        </authorList>
    </citation>
    <scope>NUCLEOTIDE SEQUENCE [LARGE SCALE GENOMIC DNA]</scope>
    <source>
        <strain evidence="4 5">DSM 25241</strain>
    </source>
</reference>
<evidence type="ECO:0000256" key="2">
    <source>
        <dbReference type="ARBA" id="ARBA00023163"/>
    </source>
</evidence>
<dbReference type="PROSITE" id="PS51000">
    <property type="entry name" value="HTH_DEOR_2"/>
    <property type="match status" value="1"/>
</dbReference>
<dbReference type="SUPFAM" id="SSF46785">
    <property type="entry name" value="Winged helix' DNA-binding domain"/>
    <property type="match status" value="1"/>
</dbReference>
<dbReference type="AlphaFoldDB" id="A0A841T4M3"/>
<name>A0A841T4M3_9BACL</name>
<keyword evidence="5" id="KW-1185">Reference proteome</keyword>
<organism evidence="4 5">
    <name type="scientific">Cohnella thailandensis</name>
    <dbReference type="NCBI Taxonomy" id="557557"/>
    <lineage>
        <taxon>Bacteria</taxon>
        <taxon>Bacillati</taxon>
        <taxon>Bacillota</taxon>
        <taxon>Bacilli</taxon>
        <taxon>Bacillales</taxon>
        <taxon>Paenibacillaceae</taxon>
        <taxon>Cohnella</taxon>
    </lineage>
</organism>
<evidence type="ECO:0000256" key="1">
    <source>
        <dbReference type="ARBA" id="ARBA00023015"/>
    </source>
</evidence>